<dbReference type="Pfam" id="PF12322">
    <property type="entry name" value="T4_baseplate"/>
    <property type="match status" value="1"/>
</dbReference>
<sequence>FNVGQKRIVKWIDLETVDVQMQDDHTNIVKVTDDISVIMKYPCLADMEGFNSKGQVESTFDMIKRCIHEIHDGKDVHSRIDISEKELNEFIESMSTEQFENLSAFFETMPKLQHVVEVKNPKTKKKGEVLIEGLQSFFG</sequence>
<dbReference type="InterPro" id="IPR024364">
    <property type="entry name" value="Baseplate_phage_T4-like"/>
</dbReference>
<feature type="non-terminal residue" evidence="1">
    <location>
        <position position="1"/>
    </location>
</feature>
<protein>
    <submittedName>
        <fullName evidence="1">Uncharacterized protein</fullName>
    </submittedName>
</protein>
<dbReference type="EMBL" id="UINC01218421">
    <property type="protein sequence ID" value="SVE45435.1"/>
    <property type="molecule type" value="Genomic_DNA"/>
</dbReference>
<proteinExistence type="predicted"/>
<gene>
    <name evidence="1" type="ORF">METZ01_LOCUS498289</name>
</gene>
<reference evidence="1" key="1">
    <citation type="submission" date="2018-05" db="EMBL/GenBank/DDBJ databases">
        <authorList>
            <person name="Lanie J.A."/>
            <person name="Ng W.-L."/>
            <person name="Kazmierczak K.M."/>
            <person name="Andrzejewski T.M."/>
            <person name="Davidsen T.M."/>
            <person name="Wayne K.J."/>
            <person name="Tettelin H."/>
            <person name="Glass J.I."/>
            <person name="Rusch D."/>
            <person name="Podicherti R."/>
            <person name="Tsui H.-C.T."/>
            <person name="Winkler M.E."/>
        </authorList>
    </citation>
    <scope>NUCLEOTIDE SEQUENCE</scope>
</reference>
<accession>A0A383DMH2</accession>
<evidence type="ECO:0000313" key="1">
    <source>
        <dbReference type="EMBL" id="SVE45435.1"/>
    </source>
</evidence>
<organism evidence="1">
    <name type="scientific">marine metagenome</name>
    <dbReference type="NCBI Taxonomy" id="408172"/>
    <lineage>
        <taxon>unclassified sequences</taxon>
        <taxon>metagenomes</taxon>
        <taxon>ecological metagenomes</taxon>
    </lineage>
</organism>
<dbReference type="AlphaFoldDB" id="A0A383DMH2"/>
<name>A0A383DMH2_9ZZZZ</name>